<name>W6XRJ9_COCC2</name>
<proteinExistence type="predicted"/>
<dbReference type="Proteomes" id="UP000053841">
    <property type="component" value="Unassembled WGS sequence"/>
</dbReference>
<dbReference type="RefSeq" id="XP_007715621.1">
    <property type="nucleotide sequence ID" value="XM_007717431.1"/>
</dbReference>
<accession>W6XRJ9</accession>
<dbReference type="HOGENOM" id="CLU_3013868_0_0_1"/>
<keyword evidence="2" id="KW-1185">Reference proteome</keyword>
<gene>
    <name evidence="1" type="ORF">COCCADRAFT_104839</name>
</gene>
<dbReference type="KEGG" id="bze:COCCADRAFT_104839"/>
<dbReference type="AlphaFoldDB" id="W6XRJ9"/>
<dbReference type="EMBL" id="KI964716">
    <property type="protein sequence ID" value="EUC30077.1"/>
    <property type="molecule type" value="Genomic_DNA"/>
</dbReference>
<reference evidence="1 2" key="1">
    <citation type="journal article" date="2013" name="PLoS Genet.">
        <title>Comparative genome structure, secondary metabolite, and effector coding capacity across Cochliobolus pathogens.</title>
        <authorList>
            <person name="Condon B.J."/>
            <person name="Leng Y."/>
            <person name="Wu D."/>
            <person name="Bushley K.E."/>
            <person name="Ohm R.A."/>
            <person name="Otillar R."/>
            <person name="Martin J."/>
            <person name="Schackwitz W."/>
            <person name="Grimwood J."/>
            <person name="MohdZainudin N."/>
            <person name="Xue C."/>
            <person name="Wang R."/>
            <person name="Manning V.A."/>
            <person name="Dhillon B."/>
            <person name="Tu Z.J."/>
            <person name="Steffenson B.J."/>
            <person name="Salamov A."/>
            <person name="Sun H."/>
            <person name="Lowry S."/>
            <person name="LaButti K."/>
            <person name="Han J."/>
            <person name="Copeland A."/>
            <person name="Lindquist E."/>
            <person name="Barry K."/>
            <person name="Schmutz J."/>
            <person name="Baker S.E."/>
            <person name="Ciuffetti L.M."/>
            <person name="Grigoriev I.V."/>
            <person name="Zhong S."/>
            <person name="Turgeon B.G."/>
        </authorList>
    </citation>
    <scope>NUCLEOTIDE SEQUENCE [LARGE SCALE GENOMIC DNA]</scope>
    <source>
        <strain evidence="1 2">26-R-13</strain>
    </source>
</reference>
<sequence>MVSPYLRVFGDTSRPKLSAATEQRKVCRYVVKANDMCACVYLCVCAQVSPGATASM</sequence>
<organism evidence="1 2">
    <name type="scientific">Cochliobolus carbonum (strain 26-R-13)</name>
    <name type="common">Maize leaf spot fungus</name>
    <name type="synonym">Bipolaris zeicola</name>
    <dbReference type="NCBI Taxonomy" id="930089"/>
    <lineage>
        <taxon>Eukaryota</taxon>
        <taxon>Fungi</taxon>
        <taxon>Dikarya</taxon>
        <taxon>Ascomycota</taxon>
        <taxon>Pezizomycotina</taxon>
        <taxon>Dothideomycetes</taxon>
        <taxon>Pleosporomycetidae</taxon>
        <taxon>Pleosporales</taxon>
        <taxon>Pleosporineae</taxon>
        <taxon>Pleosporaceae</taxon>
        <taxon>Bipolaris</taxon>
    </lineage>
</organism>
<evidence type="ECO:0000313" key="2">
    <source>
        <dbReference type="Proteomes" id="UP000053841"/>
    </source>
</evidence>
<dbReference type="GeneID" id="19143096"/>
<protein>
    <submittedName>
        <fullName evidence="1">Uncharacterized protein</fullName>
    </submittedName>
</protein>
<evidence type="ECO:0000313" key="1">
    <source>
        <dbReference type="EMBL" id="EUC30077.1"/>
    </source>
</evidence>